<proteinExistence type="predicted"/>
<dbReference type="RefSeq" id="WP_290260957.1">
    <property type="nucleotide sequence ID" value="NZ_JAUFQG010000004.1"/>
</dbReference>
<keyword evidence="1" id="KW-0812">Transmembrane</keyword>
<reference evidence="3" key="1">
    <citation type="journal article" date="2019" name="Int. J. Syst. Evol. Microbiol.">
        <title>The Global Catalogue of Microorganisms (GCM) 10K type strain sequencing project: providing services to taxonomists for standard genome sequencing and annotation.</title>
        <authorList>
            <consortium name="The Broad Institute Genomics Platform"/>
            <consortium name="The Broad Institute Genome Sequencing Center for Infectious Disease"/>
            <person name="Wu L."/>
            <person name="Ma J."/>
        </authorList>
    </citation>
    <scope>NUCLEOTIDE SEQUENCE [LARGE SCALE GENOMIC DNA]</scope>
    <source>
        <strain evidence="3">CECT 8570</strain>
    </source>
</reference>
<evidence type="ECO:0000313" key="2">
    <source>
        <dbReference type="EMBL" id="MFC4363267.1"/>
    </source>
</evidence>
<sequence>MWYKRYGYKQPSGSGAATIPYVGITLFLVIICIPIIVIFKTLLPLVVMIPVALAFFYIAEKVELSQGQEIQDQRRMHHLKNVTKNFFLGRKQETLESIRKAKIYGELPPQVKKIEKHLGEDQ</sequence>
<accession>A0ABV8V966</accession>
<protein>
    <submittedName>
        <fullName evidence="2">Uncharacterized protein</fullName>
    </submittedName>
</protein>
<feature type="transmembrane region" description="Helical" evidence="1">
    <location>
        <begin position="12"/>
        <end position="36"/>
    </location>
</feature>
<dbReference type="EMBL" id="JBHSCX010000020">
    <property type="protein sequence ID" value="MFC4363267.1"/>
    <property type="molecule type" value="Genomic_DNA"/>
</dbReference>
<keyword evidence="1" id="KW-0472">Membrane</keyword>
<gene>
    <name evidence="2" type="ORF">ACFOX3_13210</name>
</gene>
<evidence type="ECO:0000256" key="1">
    <source>
        <dbReference type="SAM" id="Phobius"/>
    </source>
</evidence>
<organism evidence="2 3">
    <name type="scientific">Simiduia curdlanivorans</name>
    <dbReference type="NCBI Taxonomy" id="1492769"/>
    <lineage>
        <taxon>Bacteria</taxon>
        <taxon>Pseudomonadati</taxon>
        <taxon>Pseudomonadota</taxon>
        <taxon>Gammaproteobacteria</taxon>
        <taxon>Cellvibrionales</taxon>
        <taxon>Cellvibrionaceae</taxon>
        <taxon>Simiduia</taxon>
    </lineage>
</organism>
<keyword evidence="3" id="KW-1185">Reference proteome</keyword>
<feature type="transmembrane region" description="Helical" evidence="1">
    <location>
        <begin position="42"/>
        <end position="59"/>
    </location>
</feature>
<name>A0ABV8V966_9GAMM</name>
<keyword evidence="1" id="KW-1133">Transmembrane helix</keyword>
<dbReference type="Proteomes" id="UP001595840">
    <property type="component" value="Unassembled WGS sequence"/>
</dbReference>
<evidence type="ECO:0000313" key="3">
    <source>
        <dbReference type="Proteomes" id="UP001595840"/>
    </source>
</evidence>
<comment type="caution">
    <text evidence="2">The sequence shown here is derived from an EMBL/GenBank/DDBJ whole genome shotgun (WGS) entry which is preliminary data.</text>
</comment>